<dbReference type="RefSeq" id="WP_189475204.1">
    <property type="nucleotide sequence ID" value="NZ_BMYM01000001.1"/>
</dbReference>
<keyword evidence="3 6" id="KW-0812">Transmembrane</keyword>
<evidence type="ECO:0000256" key="4">
    <source>
        <dbReference type="ARBA" id="ARBA00022989"/>
    </source>
</evidence>
<reference evidence="8" key="1">
    <citation type="journal article" date="2014" name="Int. J. Syst. Evol. Microbiol.">
        <title>Complete genome sequence of Corynebacterium casei LMG S-19264T (=DSM 44701T), isolated from a smear-ripened cheese.</title>
        <authorList>
            <consortium name="US DOE Joint Genome Institute (JGI-PGF)"/>
            <person name="Walter F."/>
            <person name="Albersmeier A."/>
            <person name="Kalinowski J."/>
            <person name="Ruckert C."/>
        </authorList>
    </citation>
    <scope>NUCLEOTIDE SEQUENCE</scope>
    <source>
        <strain evidence="8">KCTC 23430</strain>
    </source>
</reference>
<evidence type="ECO:0000259" key="7">
    <source>
        <dbReference type="Pfam" id="PF06271"/>
    </source>
</evidence>
<evidence type="ECO:0000256" key="6">
    <source>
        <dbReference type="SAM" id="Phobius"/>
    </source>
</evidence>
<name>A0A918XEV4_9GAMM</name>
<keyword evidence="2" id="KW-1003">Cell membrane</keyword>
<evidence type="ECO:0000313" key="9">
    <source>
        <dbReference type="Proteomes" id="UP000644693"/>
    </source>
</evidence>
<dbReference type="PANTHER" id="PTHR36115">
    <property type="entry name" value="PROLINE-RICH ANTIGEN HOMOLOG-RELATED"/>
    <property type="match status" value="1"/>
</dbReference>
<sequence>MTQHSDDLSLPSPSLLRRLMAMLYDTFLVLPLIMLSAALTLGAYVYVMELGGMEADPDELPTLLRQCVIMLTVITFFAIFWMKSGQTLGMQAWRFKVVANDGSKLGIYHCVVRCLGALLSTACLGLGYLWCLWDSNGKTWHDYLSQSRLVLLPKREKS</sequence>
<protein>
    <submittedName>
        <fullName evidence="8">RDD family protein</fullName>
    </submittedName>
</protein>
<comment type="subcellular location">
    <subcellularLocation>
        <location evidence="1">Cell membrane</location>
        <topology evidence="1">Multi-pass membrane protein</topology>
    </subcellularLocation>
</comment>
<feature type="transmembrane region" description="Helical" evidence="6">
    <location>
        <begin position="105"/>
        <end position="130"/>
    </location>
</feature>
<dbReference type="PANTHER" id="PTHR36115:SF10">
    <property type="entry name" value="RDD DOMAIN-CONTAINING PROTEIN"/>
    <property type="match status" value="1"/>
</dbReference>
<feature type="transmembrane region" description="Helical" evidence="6">
    <location>
        <begin position="21"/>
        <end position="47"/>
    </location>
</feature>
<evidence type="ECO:0000313" key="8">
    <source>
        <dbReference type="EMBL" id="GHD28130.1"/>
    </source>
</evidence>
<dbReference type="GO" id="GO:0005886">
    <property type="term" value="C:plasma membrane"/>
    <property type="evidence" value="ECO:0007669"/>
    <property type="project" value="UniProtKB-SubCell"/>
</dbReference>
<feature type="domain" description="RDD" evidence="7">
    <location>
        <begin position="13"/>
        <end position="145"/>
    </location>
</feature>
<evidence type="ECO:0000256" key="2">
    <source>
        <dbReference type="ARBA" id="ARBA00022475"/>
    </source>
</evidence>
<keyword evidence="5 6" id="KW-0472">Membrane</keyword>
<reference evidence="8" key="2">
    <citation type="submission" date="2020-09" db="EMBL/GenBank/DDBJ databases">
        <authorList>
            <person name="Sun Q."/>
            <person name="Kim S."/>
        </authorList>
    </citation>
    <scope>NUCLEOTIDE SEQUENCE</scope>
    <source>
        <strain evidence="8">KCTC 23430</strain>
    </source>
</reference>
<comment type="caution">
    <text evidence="8">The sequence shown here is derived from an EMBL/GenBank/DDBJ whole genome shotgun (WGS) entry which is preliminary data.</text>
</comment>
<evidence type="ECO:0000256" key="3">
    <source>
        <dbReference type="ARBA" id="ARBA00022692"/>
    </source>
</evidence>
<dbReference type="EMBL" id="BMYM01000001">
    <property type="protein sequence ID" value="GHD28130.1"/>
    <property type="molecule type" value="Genomic_DNA"/>
</dbReference>
<keyword evidence="9" id="KW-1185">Reference proteome</keyword>
<proteinExistence type="predicted"/>
<accession>A0A918XEV4</accession>
<dbReference type="Pfam" id="PF06271">
    <property type="entry name" value="RDD"/>
    <property type="match status" value="1"/>
</dbReference>
<organism evidence="8 9">
    <name type="scientific">Parahalioglobus pacificus</name>
    <dbReference type="NCBI Taxonomy" id="930806"/>
    <lineage>
        <taxon>Bacteria</taxon>
        <taxon>Pseudomonadati</taxon>
        <taxon>Pseudomonadota</taxon>
        <taxon>Gammaproteobacteria</taxon>
        <taxon>Cellvibrionales</taxon>
        <taxon>Halieaceae</taxon>
        <taxon>Parahalioglobus</taxon>
    </lineage>
</organism>
<dbReference type="Proteomes" id="UP000644693">
    <property type="component" value="Unassembled WGS sequence"/>
</dbReference>
<gene>
    <name evidence="8" type="ORF">GCM10007053_07200</name>
</gene>
<keyword evidence="4 6" id="KW-1133">Transmembrane helix</keyword>
<dbReference type="InterPro" id="IPR051791">
    <property type="entry name" value="Pra-immunoreactive"/>
</dbReference>
<evidence type="ECO:0000256" key="5">
    <source>
        <dbReference type="ARBA" id="ARBA00023136"/>
    </source>
</evidence>
<feature type="transmembrane region" description="Helical" evidence="6">
    <location>
        <begin position="63"/>
        <end position="84"/>
    </location>
</feature>
<evidence type="ECO:0000256" key="1">
    <source>
        <dbReference type="ARBA" id="ARBA00004651"/>
    </source>
</evidence>
<dbReference type="AlphaFoldDB" id="A0A918XEV4"/>
<dbReference type="InterPro" id="IPR010432">
    <property type="entry name" value="RDD"/>
</dbReference>